<dbReference type="EMBL" id="BMNC01000003">
    <property type="protein sequence ID" value="GGM90444.1"/>
    <property type="molecule type" value="Genomic_DNA"/>
</dbReference>
<name>A0ABQ2HTN4_9PSEU</name>
<gene>
    <name evidence="1" type="ORF">GCM10011609_29310</name>
</gene>
<sequence>MIVTSRNEERFFGQIAHIVSEKVNGPRYDPSFPKDQIDAEPNLLVMCERHHNEVDTFVTDWPTERLRGLRRDVLEQTANGWQPWLPRLQAISYANPIRLGHLALLRGVRIDLPFGAPSRSGLDTFMWIQSVLDGLSKLNIETRRLTVDFNLRTLIPGDLLVFDRQVRTLHGVPMDAAETPLTGDLDIDPLIYFSRGGIRVVMPIDPKWITTQTAFLDFTQGVVHLAGLCQIKRRLPPSNPPTTKRKPRGQFLASPLLLGIGALPHDADLEERRVFQAWDTETDEETWIGPWTTGFADETT</sequence>
<dbReference type="RefSeq" id="WP_189155458.1">
    <property type="nucleotide sequence ID" value="NZ_BMNC01000003.1"/>
</dbReference>
<reference evidence="2" key="1">
    <citation type="journal article" date="2019" name="Int. J. Syst. Evol. Microbiol.">
        <title>The Global Catalogue of Microorganisms (GCM) 10K type strain sequencing project: providing services to taxonomists for standard genome sequencing and annotation.</title>
        <authorList>
            <consortium name="The Broad Institute Genomics Platform"/>
            <consortium name="The Broad Institute Genome Sequencing Center for Infectious Disease"/>
            <person name="Wu L."/>
            <person name="Ma J."/>
        </authorList>
    </citation>
    <scope>NUCLEOTIDE SEQUENCE [LARGE SCALE GENOMIC DNA]</scope>
    <source>
        <strain evidence="2">CGMCC 4.7319</strain>
    </source>
</reference>
<evidence type="ECO:0000313" key="2">
    <source>
        <dbReference type="Proteomes" id="UP000597656"/>
    </source>
</evidence>
<comment type="caution">
    <text evidence="1">The sequence shown here is derived from an EMBL/GenBank/DDBJ whole genome shotgun (WGS) entry which is preliminary data.</text>
</comment>
<evidence type="ECO:0000313" key="1">
    <source>
        <dbReference type="EMBL" id="GGM90444.1"/>
    </source>
</evidence>
<dbReference type="Proteomes" id="UP000597656">
    <property type="component" value="Unassembled WGS sequence"/>
</dbReference>
<organism evidence="1 2">
    <name type="scientific">Lentzea pudingi</name>
    <dbReference type="NCBI Taxonomy" id="1789439"/>
    <lineage>
        <taxon>Bacteria</taxon>
        <taxon>Bacillati</taxon>
        <taxon>Actinomycetota</taxon>
        <taxon>Actinomycetes</taxon>
        <taxon>Pseudonocardiales</taxon>
        <taxon>Pseudonocardiaceae</taxon>
        <taxon>Lentzea</taxon>
    </lineage>
</organism>
<protein>
    <recommendedName>
        <fullName evidence="3">HNH endonuclease</fullName>
    </recommendedName>
</protein>
<accession>A0ABQ2HTN4</accession>
<proteinExistence type="predicted"/>
<keyword evidence="2" id="KW-1185">Reference proteome</keyword>
<evidence type="ECO:0008006" key="3">
    <source>
        <dbReference type="Google" id="ProtNLM"/>
    </source>
</evidence>